<feature type="compositionally biased region" description="Polar residues" evidence="2">
    <location>
        <begin position="1246"/>
        <end position="1257"/>
    </location>
</feature>
<feature type="compositionally biased region" description="Polar residues" evidence="2">
    <location>
        <begin position="1100"/>
        <end position="1122"/>
    </location>
</feature>
<dbReference type="Proteomes" id="UP000007266">
    <property type="component" value="Linkage group 3"/>
</dbReference>
<feature type="compositionally biased region" description="Low complexity" evidence="2">
    <location>
        <begin position="454"/>
        <end position="481"/>
    </location>
</feature>
<reference evidence="3 4" key="1">
    <citation type="journal article" date="2008" name="Nature">
        <title>The genome of the model beetle and pest Tribolium castaneum.</title>
        <authorList>
            <consortium name="Tribolium Genome Sequencing Consortium"/>
            <person name="Richards S."/>
            <person name="Gibbs R.A."/>
            <person name="Weinstock G.M."/>
            <person name="Brown S.J."/>
            <person name="Denell R."/>
            <person name="Beeman R.W."/>
            <person name="Gibbs R."/>
            <person name="Beeman R.W."/>
            <person name="Brown S.J."/>
            <person name="Bucher G."/>
            <person name="Friedrich M."/>
            <person name="Grimmelikhuijzen C.J."/>
            <person name="Klingler M."/>
            <person name="Lorenzen M."/>
            <person name="Richards S."/>
            <person name="Roth S."/>
            <person name="Schroder R."/>
            <person name="Tautz D."/>
            <person name="Zdobnov E.M."/>
            <person name="Muzny D."/>
            <person name="Gibbs R.A."/>
            <person name="Weinstock G.M."/>
            <person name="Attaway T."/>
            <person name="Bell S."/>
            <person name="Buhay C.J."/>
            <person name="Chandrabose M.N."/>
            <person name="Chavez D."/>
            <person name="Clerk-Blankenburg K.P."/>
            <person name="Cree A."/>
            <person name="Dao M."/>
            <person name="Davis C."/>
            <person name="Chacko J."/>
            <person name="Dinh H."/>
            <person name="Dugan-Rocha S."/>
            <person name="Fowler G."/>
            <person name="Garner T.T."/>
            <person name="Garnes J."/>
            <person name="Gnirke A."/>
            <person name="Hawes A."/>
            <person name="Hernandez J."/>
            <person name="Hines S."/>
            <person name="Holder M."/>
            <person name="Hume J."/>
            <person name="Jhangiani S.N."/>
            <person name="Joshi V."/>
            <person name="Khan Z.M."/>
            <person name="Jackson L."/>
            <person name="Kovar C."/>
            <person name="Kowis A."/>
            <person name="Lee S."/>
            <person name="Lewis L.R."/>
            <person name="Margolis J."/>
            <person name="Morgan M."/>
            <person name="Nazareth L.V."/>
            <person name="Nguyen N."/>
            <person name="Okwuonu G."/>
            <person name="Parker D."/>
            <person name="Richards S."/>
            <person name="Ruiz S.J."/>
            <person name="Santibanez J."/>
            <person name="Savard J."/>
            <person name="Scherer S.E."/>
            <person name="Schneider B."/>
            <person name="Sodergren E."/>
            <person name="Tautz D."/>
            <person name="Vattahil S."/>
            <person name="Villasana D."/>
            <person name="White C.S."/>
            <person name="Wright R."/>
            <person name="Park Y."/>
            <person name="Beeman R.W."/>
            <person name="Lord J."/>
            <person name="Oppert B."/>
            <person name="Lorenzen M."/>
            <person name="Brown S."/>
            <person name="Wang L."/>
            <person name="Savard J."/>
            <person name="Tautz D."/>
            <person name="Richards S."/>
            <person name="Weinstock G."/>
            <person name="Gibbs R.A."/>
            <person name="Liu Y."/>
            <person name="Worley K."/>
            <person name="Weinstock G."/>
            <person name="Elsik C.G."/>
            <person name="Reese J.T."/>
            <person name="Elhaik E."/>
            <person name="Landan G."/>
            <person name="Graur D."/>
            <person name="Arensburger P."/>
            <person name="Atkinson P."/>
            <person name="Beeman R.W."/>
            <person name="Beidler J."/>
            <person name="Brown S.J."/>
            <person name="Demuth J.P."/>
            <person name="Drury D.W."/>
            <person name="Du Y.Z."/>
            <person name="Fujiwara H."/>
            <person name="Lorenzen M."/>
            <person name="Maselli V."/>
            <person name="Osanai M."/>
            <person name="Park Y."/>
            <person name="Robertson H.M."/>
            <person name="Tu Z."/>
            <person name="Wang J.J."/>
            <person name="Wang S."/>
            <person name="Richards S."/>
            <person name="Song H."/>
            <person name="Zhang L."/>
            <person name="Sodergren E."/>
            <person name="Werner D."/>
            <person name="Stanke M."/>
            <person name="Morgenstern B."/>
            <person name="Solovyev V."/>
            <person name="Kosarev P."/>
            <person name="Brown G."/>
            <person name="Chen H.C."/>
            <person name="Ermolaeva O."/>
            <person name="Hlavina W."/>
            <person name="Kapustin Y."/>
            <person name="Kiryutin B."/>
            <person name="Kitts P."/>
            <person name="Maglott D."/>
            <person name="Pruitt K."/>
            <person name="Sapojnikov V."/>
            <person name="Souvorov A."/>
            <person name="Mackey A.J."/>
            <person name="Waterhouse R.M."/>
            <person name="Wyder S."/>
            <person name="Zdobnov E.M."/>
            <person name="Zdobnov E.M."/>
            <person name="Wyder S."/>
            <person name="Kriventseva E.V."/>
            <person name="Kadowaki T."/>
            <person name="Bork P."/>
            <person name="Aranda M."/>
            <person name="Bao R."/>
            <person name="Beermann A."/>
            <person name="Berns N."/>
            <person name="Bolognesi R."/>
            <person name="Bonneton F."/>
            <person name="Bopp D."/>
            <person name="Brown S.J."/>
            <person name="Bucher G."/>
            <person name="Butts T."/>
            <person name="Chaumot A."/>
            <person name="Denell R.E."/>
            <person name="Ferrier D.E."/>
            <person name="Friedrich M."/>
            <person name="Gordon C.M."/>
            <person name="Jindra M."/>
            <person name="Klingler M."/>
            <person name="Lan Q."/>
            <person name="Lattorff H.M."/>
            <person name="Laudet V."/>
            <person name="von Levetsow C."/>
            <person name="Liu Z."/>
            <person name="Lutz R."/>
            <person name="Lynch J.A."/>
            <person name="da Fonseca R.N."/>
            <person name="Posnien N."/>
            <person name="Reuter R."/>
            <person name="Roth S."/>
            <person name="Savard J."/>
            <person name="Schinko J.B."/>
            <person name="Schmitt C."/>
            <person name="Schoppmeier M."/>
            <person name="Schroder R."/>
            <person name="Shippy T.D."/>
            <person name="Simonnet F."/>
            <person name="Marques-Souza H."/>
            <person name="Tautz D."/>
            <person name="Tomoyasu Y."/>
            <person name="Trauner J."/>
            <person name="Van der Zee M."/>
            <person name="Vervoort M."/>
            <person name="Wittkopp N."/>
            <person name="Wimmer E.A."/>
            <person name="Yang X."/>
            <person name="Jones A.K."/>
            <person name="Sattelle D.B."/>
            <person name="Ebert P.R."/>
            <person name="Nelson D."/>
            <person name="Scott J.G."/>
            <person name="Beeman R.W."/>
            <person name="Muthukrishnan S."/>
            <person name="Kramer K.J."/>
            <person name="Arakane Y."/>
            <person name="Beeman R.W."/>
            <person name="Zhu Q."/>
            <person name="Hogenkamp D."/>
            <person name="Dixit R."/>
            <person name="Oppert B."/>
            <person name="Jiang H."/>
            <person name="Zou Z."/>
            <person name="Marshall J."/>
            <person name="Elpidina E."/>
            <person name="Vinokurov K."/>
            <person name="Oppert C."/>
            <person name="Zou Z."/>
            <person name="Evans J."/>
            <person name="Lu Z."/>
            <person name="Zhao P."/>
            <person name="Sumathipala N."/>
            <person name="Altincicek B."/>
            <person name="Vilcinskas A."/>
            <person name="Williams M."/>
            <person name="Hultmark D."/>
            <person name="Hetru C."/>
            <person name="Jiang H."/>
            <person name="Grimmelikhuijzen C.J."/>
            <person name="Hauser F."/>
            <person name="Cazzamali G."/>
            <person name="Williamson M."/>
            <person name="Park Y."/>
            <person name="Li B."/>
            <person name="Tanaka Y."/>
            <person name="Predel R."/>
            <person name="Neupert S."/>
            <person name="Schachtner J."/>
            <person name="Verleyen P."/>
            <person name="Raible F."/>
            <person name="Bork P."/>
            <person name="Friedrich M."/>
            <person name="Walden K.K."/>
            <person name="Robertson H.M."/>
            <person name="Angeli S."/>
            <person name="Foret S."/>
            <person name="Bucher G."/>
            <person name="Schuetz S."/>
            <person name="Maleszka R."/>
            <person name="Wimmer E.A."/>
            <person name="Beeman R.W."/>
            <person name="Lorenzen M."/>
            <person name="Tomoyasu Y."/>
            <person name="Miller S.C."/>
            <person name="Grossmann D."/>
            <person name="Bucher G."/>
        </authorList>
    </citation>
    <scope>NUCLEOTIDE SEQUENCE [LARGE SCALE GENOMIC DNA]</scope>
    <source>
        <strain evidence="3 4">Georgia GA2</strain>
    </source>
</reference>
<feature type="region of interest" description="Disordered" evidence="2">
    <location>
        <begin position="31"/>
        <end position="74"/>
    </location>
</feature>
<dbReference type="HOGENOM" id="CLU_247268_0_0_1"/>
<evidence type="ECO:0000256" key="2">
    <source>
        <dbReference type="SAM" id="MobiDB-lite"/>
    </source>
</evidence>
<organism evidence="3 4">
    <name type="scientific">Tribolium castaneum</name>
    <name type="common">Red flour beetle</name>
    <dbReference type="NCBI Taxonomy" id="7070"/>
    <lineage>
        <taxon>Eukaryota</taxon>
        <taxon>Metazoa</taxon>
        <taxon>Ecdysozoa</taxon>
        <taxon>Arthropoda</taxon>
        <taxon>Hexapoda</taxon>
        <taxon>Insecta</taxon>
        <taxon>Pterygota</taxon>
        <taxon>Neoptera</taxon>
        <taxon>Endopterygota</taxon>
        <taxon>Coleoptera</taxon>
        <taxon>Polyphaga</taxon>
        <taxon>Cucujiformia</taxon>
        <taxon>Tenebrionidae</taxon>
        <taxon>Tenebrionidae incertae sedis</taxon>
        <taxon>Tribolium</taxon>
    </lineage>
</organism>
<dbReference type="InterPro" id="IPR028750">
    <property type="entry name" value="CEP350/CC187"/>
</dbReference>
<keyword evidence="4" id="KW-1185">Reference proteome</keyword>
<feature type="compositionally biased region" description="Polar residues" evidence="2">
    <location>
        <begin position="1146"/>
        <end position="1162"/>
    </location>
</feature>
<feature type="region of interest" description="Disordered" evidence="2">
    <location>
        <begin position="902"/>
        <end position="922"/>
    </location>
</feature>
<feature type="region of interest" description="Disordered" evidence="2">
    <location>
        <begin position="449"/>
        <end position="513"/>
    </location>
</feature>
<name>D6WIU0_TRICA</name>
<feature type="compositionally biased region" description="Basic and acidic residues" evidence="2">
    <location>
        <begin position="911"/>
        <end position="922"/>
    </location>
</feature>
<feature type="compositionally biased region" description="Low complexity" evidence="2">
    <location>
        <begin position="1211"/>
        <end position="1225"/>
    </location>
</feature>
<evidence type="ECO:0000313" key="4">
    <source>
        <dbReference type="Proteomes" id="UP000007266"/>
    </source>
</evidence>
<proteinExistence type="predicted"/>
<sequence length="1556" mass="176005">MSISQVENVSTRVKNTKKEIEQLKTELEKLISLGTQPPEPPTHKPAPDTQTVKKKAPPDPEKKPRSYDVTEARNYIKKQREKRAEQLRAQINTTDNKLDLKKQKLKELHQKTLELVTKNVQLKRERSKSRDKGEPPVRIDRSKAREKGGPLVRTNRPKSQDKGGPPKIDRSKSPAQKVSEGSEKTQKSERISRAKAREPQKLAKTSSEAKETQTCDKGAPWLEPPCAAYPYNFINTVKRKLQFAVNSPRNFIDIGVQNSGTPPLETKSREEIKELLIKSAKSELRSFVSHKCLDLKPVENLELREVSKNLFNNCDSGSESDTSKNIPDISSESLKLDFDKLKNYKLQKSDDSYSSDFHKESVSFKSLLTEKKVSKNFSDSDSVPESLTMKQPNVSLSVRNLSLANGKMNTVTIKSASEKNYLSDSNFSQEKQSFKSLLVGGKNSESVSDHLETSKIITTEENTNNLETSSKNSSSKIITEENTSNNRSLSLEKPQNDGKNQLKNITLRPSSSTNNVNEIHLKFEAEVRLLNDFNESFKQFMAVEKAFENIKNKNETNIAVRKILQNVDTQTSFIAKTSTEKSPRSSVNTINFSRGSEIIEELNDSIMNASKSLKNSSFSTTTTEWNLSNLNESSVLSIAEEEQSKFSISNIENYNANNCASLLSLNIFDQLIKDEDTRIQQLKAIIKIREQALLDRTKGELVWLEIQKKQLIETGKIEEASLLKKKQRGILLKHEQERNEIKKLKQMQKEASEKRKNTLKRQRNLIKTRLSTDDMLSQITVKKRKERRTMGPLRVVQSRSETKTELLKIAVFVCFSSESLNFSAESYVEVPVANAKRTLLMREAALQKRRKAAEELLRWHRKLLDEEKKIAELEAAATSVIKRPQKKWKSFDEKIHACKSARQYSNKHKKPVETETSGEKSAKNYSSAFEIESVHEEKTKISSIAELIDNFAKIGDEISTLSKKSSQTMTPNYAAEEKDFEEIEDLATTPEESIDESSKTKVEELPVTEENIEDCTPQTEEIEDNNDSRVALAEESHVPTEEIEESSNTSPVTEGKSEVVTTEEIEDINASSTKDLAEESQVVTTEEIEESLKKEEKLQAVTTESQSSKENSGIVTEASINLLTEEIEETTQSVEKPTEEIEETTQSEQKPTEETPNVSQSSIKEETGASQSSNVVVTEESGESSKTKSEEIETPKSSSKKTGEVIEDISSDSQSLSLEEALESASKIEESLSRLNKKLANDQNEETTPQKKNQSQIDVKKRVSEILADVSLTRGDKSPRLQDIYVTAYDVGASNSQELSESLDGRQLPTDIFGSEAEELWRKQLAIEQEIKQLELQQKEQLPYVFMREIPNKPPPPYTPPSSLSSSFPHSIIPTEAKEISEIASYSSKVLHKAHQNNTLEKVKFSENGFKLFSKIEVSKICAEFLFNICKDVARDHYKQFEIVKEPSWLTLAKKPQLAKTKPPDSLTLEKILTKKLKELFGFKKVQVAESAIIKWGRKKRDHVDEVLVLESQEEESQWTNFDKDELIVKNQVTVDIMKMLLEETADVFAKILAKK</sequence>
<accession>D6WIU0</accession>
<feature type="compositionally biased region" description="Polar residues" evidence="2">
    <location>
        <begin position="497"/>
        <end position="513"/>
    </location>
</feature>
<dbReference type="GO" id="GO:0034453">
    <property type="term" value="P:microtubule anchoring"/>
    <property type="evidence" value="ECO:0007669"/>
    <property type="project" value="InterPro"/>
</dbReference>
<feature type="compositionally biased region" description="Basic and acidic residues" evidence="2">
    <location>
        <begin position="1183"/>
        <end position="1194"/>
    </location>
</feature>
<dbReference type="PANTHER" id="PTHR13958:SF3">
    <property type="entry name" value="CAP-GLY DOMAIN-CONTAINING PROTEIN-RELATED"/>
    <property type="match status" value="1"/>
</dbReference>
<gene>
    <name evidence="3" type="primary">AUGUSTUS-3.0.2_02404</name>
    <name evidence="3" type="ORF">TcasGA2_TC002404</name>
</gene>
<feature type="compositionally biased region" description="Basic and acidic residues" evidence="2">
    <location>
        <begin position="122"/>
        <end position="148"/>
    </location>
</feature>
<dbReference type="PANTHER" id="PTHR13958">
    <property type="entry name" value="CENTROSOME-ASSOCIATED PROTEIN 350"/>
    <property type="match status" value="1"/>
</dbReference>
<feature type="compositionally biased region" description="Basic and acidic residues" evidence="2">
    <location>
        <begin position="56"/>
        <end position="71"/>
    </location>
</feature>
<dbReference type="STRING" id="7070.D6WIU0"/>
<evidence type="ECO:0000313" key="3">
    <source>
        <dbReference type="EMBL" id="EEZ99647.2"/>
    </source>
</evidence>
<dbReference type="EMBL" id="KQ971335">
    <property type="protein sequence ID" value="EEZ99647.2"/>
    <property type="molecule type" value="Genomic_DNA"/>
</dbReference>
<feature type="region of interest" description="Disordered" evidence="2">
    <location>
        <begin position="108"/>
        <end position="219"/>
    </location>
</feature>
<dbReference type="GO" id="GO:0005813">
    <property type="term" value="C:centrosome"/>
    <property type="evidence" value="ECO:0007669"/>
    <property type="project" value="InterPro"/>
</dbReference>
<dbReference type="eggNOG" id="KOG4568">
    <property type="taxonomic scope" value="Eukaryota"/>
</dbReference>
<keyword evidence="1" id="KW-0175">Coiled coil</keyword>
<reference evidence="3 4" key="2">
    <citation type="journal article" date="2010" name="Nucleic Acids Res.">
        <title>BeetleBase in 2010: revisions to provide comprehensive genomic information for Tribolium castaneum.</title>
        <authorList>
            <person name="Kim H.S."/>
            <person name="Murphy T."/>
            <person name="Xia J."/>
            <person name="Caragea D."/>
            <person name="Park Y."/>
            <person name="Beeman R.W."/>
            <person name="Lorenzen M.D."/>
            <person name="Butcher S."/>
            <person name="Manak J.R."/>
            <person name="Brown S.J."/>
        </authorList>
    </citation>
    <scope>GENOME REANNOTATION</scope>
    <source>
        <strain evidence="3 4">Georgia GA2</strain>
    </source>
</reference>
<dbReference type="GO" id="GO:0008017">
    <property type="term" value="F:microtubule binding"/>
    <property type="evidence" value="ECO:0007669"/>
    <property type="project" value="InterPro"/>
</dbReference>
<feature type="region of interest" description="Disordered" evidence="2">
    <location>
        <begin position="987"/>
        <end position="1258"/>
    </location>
</feature>
<evidence type="ECO:0000256" key="1">
    <source>
        <dbReference type="SAM" id="Coils"/>
    </source>
</evidence>
<protein>
    <submittedName>
        <fullName evidence="3">Uncharacterized protein</fullName>
    </submittedName>
</protein>
<feature type="coiled-coil region" evidence="1">
    <location>
        <begin position="734"/>
        <end position="762"/>
    </location>
</feature>
<feature type="compositionally biased region" description="Basic and acidic residues" evidence="2">
    <location>
        <begin position="180"/>
        <end position="214"/>
    </location>
</feature>